<evidence type="ECO:0000313" key="1">
    <source>
        <dbReference type="Proteomes" id="UP000038045"/>
    </source>
</evidence>
<dbReference type="Proteomes" id="UP000038045">
    <property type="component" value="Unplaced"/>
</dbReference>
<evidence type="ECO:0000313" key="2">
    <source>
        <dbReference type="WBParaSite" id="PTRK_0000205600.1"/>
    </source>
</evidence>
<name>A0A0N4Z4Z1_PARTI</name>
<protein>
    <submittedName>
        <fullName evidence="2">C2H2-type domain-containing protein</fullName>
    </submittedName>
</protein>
<organism evidence="1 2">
    <name type="scientific">Parastrongyloides trichosuri</name>
    <name type="common">Possum-specific nematode worm</name>
    <dbReference type="NCBI Taxonomy" id="131310"/>
    <lineage>
        <taxon>Eukaryota</taxon>
        <taxon>Metazoa</taxon>
        <taxon>Ecdysozoa</taxon>
        <taxon>Nematoda</taxon>
        <taxon>Chromadorea</taxon>
        <taxon>Rhabditida</taxon>
        <taxon>Tylenchina</taxon>
        <taxon>Panagrolaimomorpha</taxon>
        <taxon>Strongyloidoidea</taxon>
        <taxon>Strongyloididae</taxon>
        <taxon>Parastrongyloides</taxon>
    </lineage>
</organism>
<dbReference type="WBParaSite" id="PTRK_0000205600.1">
    <property type="protein sequence ID" value="PTRK_0000205600.1"/>
    <property type="gene ID" value="PTRK_0000205600"/>
</dbReference>
<proteinExistence type="predicted"/>
<reference evidence="2" key="1">
    <citation type="submission" date="2017-02" db="UniProtKB">
        <authorList>
            <consortium name="WormBaseParasite"/>
        </authorList>
    </citation>
    <scope>IDENTIFICATION</scope>
</reference>
<dbReference type="AlphaFoldDB" id="A0A0N4Z4Z1"/>
<keyword evidence="1" id="KW-1185">Reference proteome</keyword>
<sequence>MESLSNPPLIARLAFDAEDNLPEEYYTVLRNEQVKEKAKNFKKIEPDEWVKAKEFVPSNIIKNSKTHEYLAQTFFDNQGINDLNYMYQQDYTVFPYNAPVNNKFYDTNYQNNINGFVTNYPAPHIYPYRETFSTTSSQSTGSVNSMKKRKRNNKFNKNKRNVSIKVQYQKANEAFNKICSQNSKSFNNNININYKKNISRSLSNLSSIGRKNLNLSSNNTDFSLKSETKLICNSCPSLSLNQLTLWDEVLHNIKSIHNEALNHQKNIETAANICNNDKKNNDKGEENIIENNNSLNVDESIKPSVMKSSTYEMVDVNTFECLDEAAHFNRIRSKEIRFLEKQINGLKMENSFNEETMVEKINNLPYQHQKMKENPAYEQKSLQSELEEIEDLQFKPVITKYGYPQHDVNFLNIHNHMTTYDINGGQTGTSIVNPNYFYSNNNNLHVDYIDGWECDENTFQNPDYCKNQNIISSSIQTSLWNRMQWLFKQRHPTIEKITPSMEHDNACCVLM</sequence>
<accession>A0A0N4Z4Z1</accession>